<keyword evidence="5 7" id="KW-0472">Membrane</keyword>
<dbReference type="EMBL" id="VHHP01000002">
    <property type="protein sequence ID" value="TPR54327.1"/>
    <property type="molecule type" value="Genomic_DNA"/>
</dbReference>
<organism evidence="8 9">
    <name type="scientific">Metamycoplasma neophronis</name>
    <dbReference type="NCBI Taxonomy" id="872983"/>
    <lineage>
        <taxon>Bacteria</taxon>
        <taxon>Bacillati</taxon>
        <taxon>Mycoplasmatota</taxon>
        <taxon>Mycoplasmoidales</taxon>
        <taxon>Metamycoplasmataceae</taxon>
        <taxon>Metamycoplasma</taxon>
    </lineage>
</organism>
<dbReference type="NCBIfam" id="TIGR01145">
    <property type="entry name" value="ATP_synt_delta"/>
    <property type="match status" value="1"/>
</dbReference>
<evidence type="ECO:0000256" key="1">
    <source>
        <dbReference type="ARBA" id="ARBA00004370"/>
    </source>
</evidence>
<dbReference type="InterPro" id="IPR026015">
    <property type="entry name" value="ATP_synth_OSCP/delta_N_sf"/>
</dbReference>
<evidence type="ECO:0000313" key="8">
    <source>
        <dbReference type="EMBL" id="TPR54327.1"/>
    </source>
</evidence>
<dbReference type="SUPFAM" id="SSF47928">
    <property type="entry name" value="N-terminal domain of the delta subunit of the F1F0-ATP synthase"/>
    <property type="match status" value="1"/>
</dbReference>
<name>A0ABY2Z199_9BACT</name>
<proteinExistence type="inferred from homology"/>
<dbReference type="PANTHER" id="PTHR11910">
    <property type="entry name" value="ATP SYNTHASE DELTA CHAIN"/>
    <property type="match status" value="1"/>
</dbReference>
<dbReference type="PRINTS" id="PR00125">
    <property type="entry name" value="ATPASEDELTA"/>
</dbReference>
<evidence type="ECO:0000256" key="7">
    <source>
        <dbReference type="HAMAP-Rule" id="MF_01416"/>
    </source>
</evidence>
<keyword evidence="7" id="KW-1003">Cell membrane</keyword>
<accession>A0ABY2Z199</accession>
<comment type="caution">
    <text evidence="8">The sequence shown here is derived from an EMBL/GenBank/DDBJ whole genome shotgun (WGS) entry which is preliminary data.</text>
</comment>
<keyword evidence="6 7" id="KW-0066">ATP synthesis</keyword>
<dbReference type="Gene3D" id="1.10.520.20">
    <property type="entry name" value="N-terminal domain of the delta subunit of the F1F0-ATP synthase"/>
    <property type="match status" value="1"/>
</dbReference>
<comment type="similarity">
    <text evidence="7">Belongs to the ATPase delta chain family.</text>
</comment>
<keyword evidence="9" id="KW-1185">Reference proteome</keyword>
<keyword evidence="7" id="KW-0139">CF(1)</keyword>
<protein>
    <recommendedName>
        <fullName evidence="7">ATP synthase subunit delta</fullName>
    </recommendedName>
    <alternativeName>
        <fullName evidence="7">ATP synthase F(1) sector subunit delta</fullName>
    </alternativeName>
    <alternativeName>
        <fullName evidence="7">F-type ATPase subunit delta</fullName>
        <shortName evidence="7">F-ATPase subunit delta</shortName>
    </alternativeName>
</protein>
<comment type="subcellular location">
    <subcellularLocation>
        <location evidence="7">Cell membrane</location>
        <topology evidence="7">Peripheral membrane protein</topology>
    </subcellularLocation>
    <subcellularLocation>
        <location evidence="1">Membrane</location>
    </subcellularLocation>
</comment>
<dbReference type="RefSeq" id="WP_140914672.1">
    <property type="nucleotide sequence ID" value="NZ_VHHP01000002.1"/>
</dbReference>
<evidence type="ECO:0000313" key="9">
    <source>
        <dbReference type="Proteomes" id="UP000316851"/>
    </source>
</evidence>
<gene>
    <name evidence="7" type="primary">atpH</name>
    <name evidence="8" type="ORF">FJR74_00930</name>
</gene>
<dbReference type="Pfam" id="PF00213">
    <property type="entry name" value="OSCP"/>
    <property type="match status" value="1"/>
</dbReference>
<keyword evidence="4 7" id="KW-0406">Ion transport</keyword>
<dbReference type="HAMAP" id="MF_01416">
    <property type="entry name" value="ATP_synth_delta_bact"/>
    <property type="match status" value="1"/>
</dbReference>
<dbReference type="Proteomes" id="UP000316851">
    <property type="component" value="Unassembled WGS sequence"/>
</dbReference>
<dbReference type="NCBIfam" id="NF009975">
    <property type="entry name" value="PRK13436.1"/>
    <property type="match status" value="1"/>
</dbReference>
<dbReference type="InterPro" id="IPR000711">
    <property type="entry name" value="ATPase_OSCP/dsu"/>
</dbReference>
<evidence type="ECO:0000256" key="2">
    <source>
        <dbReference type="ARBA" id="ARBA00022448"/>
    </source>
</evidence>
<evidence type="ECO:0000256" key="5">
    <source>
        <dbReference type="ARBA" id="ARBA00023136"/>
    </source>
</evidence>
<evidence type="ECO:0000256" key="4">
    <source>
        <dbReference type="ARBA" id="ARBA00023065"/>
    </source>
</evidence>
<keyword evidence="3 7" id="KW-0375">Hydrogen ion transport</keyword>
<comment type="function">
    <text evidence="7">F(1)F(0) ATP synthase produces ATP from ADP in the presence of a proton or sodium gradient. F-type ATPases consist of two structural domains, F(1) containing the extramembraneous catalytic core and F(0) containing the membrane proton channel, linked together by a central stalk and a peripheral stalk. During catalysis, ATP synthesis in the catalytic domain of F(1) is coupled via a rotary mechanism of the central stalk subunits to proton translocation.</text>
</comment>
<evidence type="ECO:0000256" key="6">
    <source>
        <dbReference type="ARBA" id="ARBA00023310"/>
    </source>
</evidence>
<comment type="function">
    <text evidence="7">This protein is part of the stalk that links CF(0) to CF(1). It either transmits conformational changes from CF(0) to CF(1) or is implicated in proton conduction.</text>
</comment>
<sequence>MADLGQLIYNWAFAIYDAARDSNKLNDITNEAADIVRALKVNKEYLNVLNSYDIENKVKYEFIDQAFGSYNPLIVNAIKLASKQHTVKYITMILNKFVELSNEKLNIKYGTIFTTSPISSQEIKKFEDKLSSDLHAEVHLVNQIMPDLIAGVRIKVEDYLIDNSIEGQLNKIKKSIN</sequence>
<evidence type="ECO:0000256" key="3">
    <source>
        <dbReference type="ARBA" id="ARBA00022781"/>
    </source>
</evidence>
<reference evidence="8" key="1">
    <citation type="submission" date="2019-06" db="EMBL/GenBank/DDBJ databases">
        <title>Mycoplasma neophronis type strain whole genome sequence.</title>
        <authorList>
            <person name="Spergser J."/>
        </authorList>
    </citation>
    <scope>NUCLEOTIDE SEQUENCE [LARGE SCALE GENOMIC DNA]</scope>
    <source>
        <strain evidence="8">DSM 24097</strain>
    </source>
</reference>
<keyword evidence="2 7" id="KW-0813">Transport</keyword>